<dbReference type="GO" id="GO:0042546">
    <property type="term" value="P:cell wall biogenesis"/>
    <property type="evidence" value="ECO:0007669"/>
    <property type="project" value="InterPro"/>
</dbReference>
<dbReference type="InterPro" id="IPR004938">
    <property type="entry name" value="XG_FTase"/>
</dbReference>
<reference evidence="8" key="1">
    <citation type="journal article" date="2018" name="DNA Res.">
        <title>Multiple hybrid de novo genome assembly of finger millet, an orphan allotetraploid crop.</title>
        <authorList>
            <person name="Hatakeyama M."/>
            <person name="Aluri S."/>
            <person name="Balachadran M.T."/>
            <person name="Sivarajan S.R."/>
            <person name="Patrignani A."/>
            <person name="Gruter S."/>
            <person name="Poveda L."/>
            <person name="Shimizu-Inatsugi R."/>
            <person name="Baeten J."/>
            <person name="Francoijs K.J."/>
            <person name="Nataraja K.N."/>
            <person name="Reddy Y.A.N."/>
            <person name="Phadnis S."/>
            <person name="Ravikumar R.L."/>
            <person name="Schlapbach R."/>
            <person name="Sreeman S.M."/>
            <person name="Shimizu K.K."/>
        </authorList>
    </citation>
    <scope>NUCLEOTIDE SEQUENCE</scope>
</reference>
<gene>
    <name evidence="8" type="primary">ga17532</name>
    <name evidence="9" type="synonym">ga17779</name>
    <name evidence="8" type="ORF">PR202_ga17532</name>
    <name evidence="9" type="ORF">PR202_ga17779</name>
</gene>
<dbReference type="Gene3D" id="3.40.50.11340">
    <property type="match status" value="1"/>
</dbReference>
<evidence type="ECO:0000256" key="4">
    <source>
        <dbReference type="ARBA" id="ARBA00023034"/>
    </source>
</evidence>
<evidence type="ECO:0000256" key="7">
    <source>
        <dbReference type="RuleBase" id="RU367004"/>
    </source>
</evidence>
<evidence type="ECO:0000256" key="3">
    <source>
        <dbReference type="ARBA" id="ARBA00022679"/>
    </source>
</evidence>
<comment type="function">
    <text evidence="7">May be involved in cell wall biosynthesis.</text>
</comment>
<comment type="similarity">
    <text evidence="1 7">Belongs to the glycosyltransferase 37 family.</text>
</comment>
<evidence type="ECO:0000256" key="2">
    <source>
        <dbReference type="ARBA" id="ARBA00022676"/>
    </source>
</evidence>
<dbReference type="GO" id="GO:0032580">
    <property type="term" value="C:Golgi cisterna membrane"/>
    <property type="evidence" value="ECO:0007669"/>
    <property type="project" value="UniProtKB-SubCell"/>
</dbReference>
<protein>
    <recommendedName>
        <fullName evidence="7">Fucosyltransferase</fullName>
        <ecNumber evidence="7">2.4.1.-</ecNumber>
    </recommendedName>
</protein>
<dbReference type="PANTHER" id="PTHR31889:SF14">
    <property type="entry name" value="FUCOSYLTRANSFERASE"/>
    <property type="match status" value="1"/>
</dbReference>
<keyword evidence="5" id="KW-0325">Glycoprotein</keyword>
<evidence type="ECO:0000256" key="5">
    <source>
        <dbReference type="ARBA" id="ARBA00023180"/>
    </source>
</evidence>
<dbReference type="PANTHER" id="PTHR31889">
    <property type="entry name" value="FUCOSYLTRANSFERASE 2-RELATED"/>
    <property type="match status" value="1"/>
</dbReference>
<proteinExistence type="inferred from homology"/>
<dbReference type="EMBL" id="BQKI01000008">
    <property type="protein sequence ID" value="GJN00354.1"/>
    <property type="molecule type" value="Genomic_DNA"/>
</dbReference>
<keyword evidence="2 7" id="KW-0328">Glycosyltransferase</keyword>
<dbReference type="AlphaFoldDB" id="A0AAV5CPM1"/>
<evidence type="ECO:0000256" key="1">
    <source>
        <dbReference type="ARBA" id="ARBA00010481"/>
    </source>
</evidence>
<dbReference type="EMBL" id="BQKI01000008">
    <property type="protein sequence ID" value="GJN00587.1"/>
    <property type="molecule type" value="Genomic_DNA"/>
</dbReference>
<comment type="subcellular location">
    <subcellularLocation>
        <location evidence="7">Golgi apparatus</location>
        <location evidence="7">Golgi stack membrane</location>
        <topology evidence="7">Single-pass type II membrane protein</topology>
    </subcellularLocation>
</comment>
<evidence type="ECO:0000313" key="8">
    <source>
        <dbReference type="EMBL" id="GJN00354.1"/>
    </source>
</evidence>
<keyword evidence="4 7" id="KW-0333">Golgi apparatus</keyword>
<dbReference type="GO" id="GO:0009969">
    <property type="term" value="P:xyloglucan biosynthetic process"/>
    <property type="evidence" value="ECO:0007669"/>
    <property type="project" value="TreeGrafter"/>
</dbReference>
<organism evidence="8 10">
    <name type="scientific">Eleusine coracana subsp. coracana</name>
    <dbReference type="NCBI Taxonomy" id="191504"/>
    <lineage>
        <taxon>Eukaryota</taxon>
        <taxon>Viridiplantae</taxon>
        <taxon>Streptophyta</taxon>
        <taxon>Embryophyta</taxon>
        <taxon>Tracheophyta</taxon>
        <taxon>Spermatophyta</taxon>
        <taxon>Magnoliopsida</taxon>
        <taxon>Liliopsida</taxon>
        <taxon>Poales</taxon>
        <taxon>Poaceae</taxon>
        <taxon>PACMAD clade</taxon>
        <taxon>Chloridoideae</taxon>
        <taxon>Cynodonteae</taxon>
        <taxon>Eleusininae</taxon>
        <taxon>Eleusine</taxon>
    </lineage>
</organism>
<feature type="transmembrane region" description="Helical" evidence="7">
    <location>
        <begin position="49"/>
        <end position="69"/>
    </location>
</feature>
<dbReference type="GO" id="GO:0071555">
    <property type="term" value="P:cell wall organization"/>
    <property type="evidence" value="ECO:0007669"/>
    <property type="project" value="UniProtKB-UniRule"/>
</dbReference>
<sequence>MHIGDVRQAPVTAPTVTLCLDSKGALRAAFMEAKTTEKLADDDKRWSKAVSGVVAAVLMSVPLLVILLGGRSIGAPGVWIQTAMAGLRQGSSDHSLLHSSSSHHDRLYGGLLIEGFNVQSCHSRYQSAMYRRTAGRRPSPYLVSKLRRHEALQRRCGPGTAAYSNALEQLRSGKSVASPECSYLVSISYRGLGNRLLAAASAFLYALLTDRVLLVDPSNAMDELFCEPFLGATWLLPPGFPLTNYTNFDIDTAERYGNMVKNDVFGSDATDASTAVQQVPAFAYVHLNYDATLEDKYFFCDDDQRQLRRVQWLVMRMDNYIVPGLFLVPAFQDELDTMFPEPDTVFHHLGRYLFHPSNHVWGLVARYYHTYLASAKKRVGIQVRIYGALPDSPALLEQITTCTQKERLLPEILAEREPTISPDPGAKSIAVIVTSLKSCYSDELKRVYWEHATATGEAVSVHQPSHEEYQRSGATSHESKAWAEMYLLSLTDVLVTSSMSTFGYVAQGLGGVRPWLLYKPANSSAPADPPCGRDVSMEPCYFKPLSYDCRRQKQWVDPSTVVPHVQGCHDAGWGVKLVGRSR</sequence>
<keyword evidence="3 7" id="KW-0808">Transferase</keyword>
<accession>A0AAV5CPM1</accession>
<keyword evidence="7" id="KW-1133">Transmembrane helix</keyword>
<comment type="caution">
    <text evidence="8">The sequence shown here is derived from an EMBL/GenBank/DDBJ whole genome shotgun (WGS) entry which is preliminary data.</text>
</comment>
<keyword evidence="7" id="KW-0812">Transmembrane</keyword>
<evidence type="ECO:0000313" key="9">
    <source>
        <dbReference type="EMBL" id="GJN00587.1"/>
    </source>
</evidence>
<evidence type="ECO:0000256" key="6">
    <source>
        <dbReference type="ARBA" id="ARBA00023316"/>
    </source>
</evidence>
<evidence type="ECO:0000313" key="10">
    <source>
        <dbReference type="Proteomes" id="UP001054889"/>
    </source>
</evidence>
<keyword evidence="7" id="KW-0472">Membrane</keyword>
<dbReference type="EC" id="2.4.1.-" evidence="7"/>
<dbReference type="Proteomes" id="UP001054889">
    <property type="component" value="Unassembled WGS sequence"/>
</dbReference>
<keyword evidence="6 7" id="KW-0961">Cell wall biogenesis/degradation</keyword>
<dbReference type="GO" id="GO:0008107">
    <property type="term" value="F:galactoside 2-alpha-L-fucosyltransferase activity"/>
    <property type="evidence" value="ECO:0007669"/>
    <property type="project" value="InterPro"/>
</dbReference>
<keyword evidence="10" id="KW-1185">Reference proteome</keyword>
<reference evidence="8" key="2">
    <citation type="submission" date="2021-12" db="EMBL/GenBank/DDBJ databases">
        <title>Resequencing data analysis of finger millet.</title>
        <authorList>
            <person name="Hatakeyama M."/>
            <person name="Aluri S."/>
            <person name="Balachadran M.T."/>
            <person name="Sivarajan S.R."/>
            <person name="Poveda L."/>
            <person name="Shimizu-Inatsugi R."/>
            <person name="Schlapbach R."/>
            <person name="Sreeman S.M."/>
            <person name="Shimizu K.K."/>
        </authorList>
    </citation>
    <scope>NUCLEOTIDE SEQUENCE</scope>
</reference>
<dbReference type="Pfam" id="PF03254">
    <property type="entry name" value="XG_FTase"/>
    <property type="match status" value="1"/>
</dbReference>
<name>A0AAV5CPM1_ELECO</name>
<dbReference type="FunFam" id="3.40.50.11340:FF:000005">
    <property type="entry name" value="Galactoside 2-alpha-L-fucosyltransferase"/>
    <property type="match status" value="1"/>
</dbReference>